<feature type="region of interest" description="Disordered" evidence="1">
    <location>
        <begin position="28"/>
        <end position="47"/>
    </location>
</feature>
<proteinExistence type="predicted"/>
<keyword evidence="3" id="KW-1185">Reference proteome</keyword>
<dbReference type="Proteomes" id="UP001221142">
    <property type="component" value="Unassembled WGS sequence"/>
</dbReference>
<comment type="caution">
    <text evidence="2">The sequence shown here is derived from an EMBL/GenBank/DDBJ whole genome shotgun (WGS) entry which is preliminary data.</text>
</comment>
<name>A0AAD7FVU7_9AGAR</name>
<dbReference type="AlphaFoldDB" id="A0AAD7FVU7"/>
<protein>
    <submittedName>
        <fullName evidence="2">Uncharacterized protein</fullName>
    </submittedName>
</protein>
<evidence type="ECO:0000256" key="1">
    <source>
        <dbReference type="SAM" id="MobiDB-lite"/>
    </source>
</evidence>
<dbReference type="EMBL" id="JARKIF010000004">
    <property type="protein sequence ID" value="KAJ7641027.1"/>
    <property type="molecule type" value="Genomic_DNA"/>
</dbReference>
<sequence length="71" mass="7527">MPPNFPHALTLAMCCPLDPSTRLISLHTDQSSHGQSHCPATPDDSLPAGLPVQLVDAKHGLMTDEELNGAQ</sequence>
<organism evidence="2 3">
    <name type="scientific">Roridomyces roridus</name>
    <dbReference type="NCBI Taxonomy" id="1738132"/>
    <lineage>
        <taxon>Eukaryota</taxon>
        <taxon>Fungi</taxon>
        <taxon>Dikarya</taxon>
        <taxon>Basidiomycota</taxon>
        <taxon>Agaricomycotina</taxon>
        <taxon>Agaricomycetes</taxon>
        <taxon>Agaricomycetidae</taxon>
        <taxon>Agaricales</taxon>
        <taxon>Marasmiineae</taxon>
        <taxon>Mycenaceae</taxon>
        <taxon>Roridomyces</taxon>
    </lineage>
</organism>
<reference evidence="2" key="1">
    <citation type="submission" date="2023-03" db="EMBL/GenBank/DDBJ databases">
        <title>Massive genome expansion in bonnet fungi (Mycena s.s.) driven by repeated elements and novel gene families across ecological guilds.</title>
        <authorList>
            <consortium name="Lawrence Berkeley National Laboratory"/>
            <person name="Harder C.B."/>
            <person name="Miyauchi S."/>
            <person name="Viragh M."/>
            <person name="Kuo A."/>
            <person name="Thoen E."/>
            <person name="Andreopoulos B."/>
            <person name="Lu D."/>
            <person name="Skrede I."/>
            <person name="Drula E."/>
            <person name="Henrissat B."/>
            <person name="Morin E."/>
            <person name="Kohler A."/>
            <person name="Barry K."/>
            <person name="LaButti K."/>
            <person name="Morin E."/>
            <person name="Salamov A."/>
            <person name="Lipzen A."/>
            <person name="Mereny Z."/>
            <person name="Hegedus B."/>
            <person name="Baldrian P."/>
            <person name="Stursova M."/>
            <person name="Weitz H."/>
            <person name="Taylor A."/>
            <person name="Grigoriev I.V."/>
            <person name="Nagy L.G."/>
            <person name="Martin F."/>
            <person name="Kauserud H."/>
        </authorList>
    </citation>
    <scope>NUCLEOTIDE SEQUENCE</scope>
    <source>
        <strain evidence="2">9284</strain>
    </source>
</reference>
<accession>A0AAD7FVU7</accession>
<evidence type="ECO:0000313" key="3">
    <source>
        <dbReference type="Proteomes" id="UP001221142"/>
    </source>
</evidence>
<gene>
    <name evidence="2" type="ORF">FB45DRAFT_1021809</name>
</gene>
<evidence type="ECO:0000313" key="2">
    <source>
        <dbReference type="EMBL" id="KAJ7641027.1"/>
    </source>
</evidence>